<sequence length="243" mass="26713">MEAAKLLVLCNLSFNYLWLELLHCGVQALIMDQKKCQSPLPVRTGLSPHDYQKAPFKHDVNHELKKLARCYRDLTDKEKESPQSPVCWQPHSHRCHYHVLMLPTLLSPTDGAEQLGTASSEHGEVEKPSGVIRASSRRSHPLMALSDWDQRWVQHRVQAGLALAAGASAGQDRVFSLLKSSTMTDEVNLLKPRSHCHRSHTLMAPALLAPANGVQRLGPVPAAGVSGVAAPIALQEQGEVEKP</sequence>
<feature type="signal peptide" evidence="1">
    <location>
        <begin position="1"/>
        <end position="28"/>
    </location>
</feature>
<keyword evidence="3" id="KW-1185">Reference proteome</keyword>
<dbReference type="AlphaFoldDB" id="A0AA40IC87"/>
<protein>
    <submittedName>
        <fullName evidence="2">Uncharacterized protein</fullName>
    </submittedName>
</protein>
<organism evidence="2 3">
    <name type="scientific">Cnephaeus nilssonii</name>
    <name type="common">Northern bat</name>
    <name type="synonym">Eptesicus nilssonii</name>
    <dbReference type="NCBI Taxonomy" id="3371016"/>
    <lineage>
        <taxon>Eukaryota</taxon>
        <taxon>Metazoa</taxon>
        <taxon>Chordata</taxon>
        <taxon>Craniata</taxon>
        <taxon>Vertebrata</taxon>
        <taxon>Euteleostomi</taxon>
        <taxon>Mammalia</taxon>
        <taxon>Eutheria</taxon>
        <taxon>Laurasiatheria</taxon>
        <taxon>Chiroptera</taxon>
        <taxon>Yangochiroptera</taxon>
        <taxon>Vespertilionidae</taxon>
        <taxon>Cnephaeus</taxon>
    </lineage>
</organism>
<keyword evidence="1" id="KW-0732">Signal</keyword>
<accession>A0AA40IC87</accession>
<evidence type="ECO:0000313" key="3">
    <source>
        <dbReference type="Proteomes" id="UP001177744"/>
    </source>
</evidence>
<gene>
    <name evidence="2" type="ORF">QTO34_000862</name>
</gene>
<name>A0AA40IC87_CNENI</name>
<dbReference type="Proteomes" id="UP001177744">
    <property type="component" value="Unassembled WGS sequence"/>
</dbReference>
<proteinExistence type="predicted"/>
<reference evidence="2" key="1">
    <citation type="submission" date="2023-06" db="EMBL/GenBank/DDBJ databases">
        <title>Reference genome for the Northern bat (Eptesicus nilssonii), a most northern bat species.</title>
        <authorList>
            <person name="Laine V.N."/>
            <person name="Pulliainen A.T."/>
            <person name="Lilley T.M."/>
        </authorList>
    </citation>
    <scope>NUCLEOTIDE SEQUENCE</scope>
    <source>
        <strain evidence="2">BLF_Eptnil</strain>
        <tissue evidence="2">Kidney</tissue>
    </source>
</reference>
<feature type="chain" id="PRO_5041336987" evidence="1">
    <location>
        <begin position="29"/>
        <end position="243"/>
    </location>
</feature>
<dbReference type="EMBL" id="JAULJE010000001">
    <property type="protein sequence ID" value="KAK1347002.1"/>
    <property type="molecule type" value="Genomic_DNA"/>
</dbReference>
<comment type="caution">
    <text evidence="2">The sequence shown here is derived from an EMBL/GenBank/DDBJ whole genome shotgun (WGS) entry which is preliminary data.</text>
</comment>
<evidence type="ECO:0000256" key="1">
    <source>
        <dbReference type="SAM" id="SignalP"/>
    </source>
</evidence>
<evidence type="ECO:0000313" key="2">
    <source>
        <dbReference type="EMBL" id="KAK1347002.1"/>
    </source>
</evidence>